<sequence length="95" mass="10608">MTSVNIHQVKLKTRREMERTIPREKLGWWHDVCPGQRLTLRDATAADIARCTLREGTSRNPDDYFCELPANGSLVNKLAIAHMTTYAVPVTGAAA</sequence>
<comment type="caution">
    <text evidence="1">The sequence shown here is derived from an EMBL/GenBank/DDBJ whole genome shotgun (WGS) entry which is preliminary data.</text>
</comment>
<dbReference type="Proteomes" id="UP000672657">
    <property type="component" value="Unassembled WGS sequence"/>
</dbReference>
<keyword evidence="2" id="KW-1185">Reference proteome</keyword>
<gene>
    <name evidence="1" type="ORF">LMG26411_00582</name>
</gene>
<dbReference type="EMBL" id="CAJPVI010000002">
    <property type="protein sequence ID" value="CAG2132247.1"/>
    <property type="molecule type" value="Genomic_DNA"/>
</dbReference>
<dbReference type="RefSeq" id="WP_211951798.1">
    <property type="nucleotide sequence ID" value="NZ_CAJPVI010000002.1"/>
</dbReference>
<proteinExistence type="predicted"/>
<protein>
    <submittedName>
        <fullName evidence="1">Uncharacterized protein</fullName>
    </submittedName>
</protein>
<name>A0ABM8TB22_9BURK</name>
<evidence type="ECO:0000313" key="1">
    <source>
        <dbReference type="EMBL" id="CAG2132247.1"/>
    </source>
</evidence>
<evidence type="ECO:0000313" key="2">
    <source>
        <dbReference type="Proteomes" id="UP000672657"/>
    </source>
</evidence>
<reference evidence="1 2" key="1">
    <citation type="submission" date="2021-03" db="EMBL/GenBank/DDBJ databases">
        <authorList>
            <person name="Peeters C."/>
        </authorList>
    </citation>
    <scope>NUCLEOTIDE SEQUENCE [LARGE SCALE GENOMIC DNA]</scope>
    <source>
        <strain evidence="1 2">LMG 26411</strain>
    </source>
</reference>
<accession>A0ABM8TB22</accession>
<organism evidence="1 2">
    <name type="scientific">Cupriavidus numazuensis</name>
    <dbReference type="NCBI Taxonomy" id="221992"/>
    <lineage>
        <taxon>Bacteria</taxon>
        <taxon>Pseudomonadati</taxon>
        <taxon>Pseudomonadota</taxon>
        <taxon>Betaproteobacteria</taxon>
        <taxon>Burkholderiales</taxon>
        <taxon>Burkholderiaceae</taxon>
        <taxon>Cupriavidus</taxon>
    </lineage>
</organism>